<evidence type="ECO:0000313" key="1">
    <source>
        <dbReference type="EMBL" id="HIZ90033.1"/>
    </source>
</evidence>
<evidence type="ECO:0000313" key="2">
    <source>
        <dbReference type="Proteomes" id="UP000824176"/>
    </source>
</evidence>
<dbReference type="Proteomes" id="UP000824176">
    <property type="component" value="Unassembled WGS sequence"/>
</dbReference>
<dbReference type="Gene3D" id="1.25.10.90">
    <property type="match status" value="1"/>
</dbReference>
<proteinExistence type="predicted"/>
<protein>
    <submittedName>
        <fullName evidence="1">DNA alkylation repair protein</fullName>
    </submittedName>
</protein>
<dbReference type="SUPFAM" id="SSF48371">
    <property type="entry name" value="ARM repeat"/>
    <property type="match status" value="1"/>
</dbReference>
<name>A0A9D2GU09_9BACT</name>
<dbReference type="InterPro" id="IPR016024">
    <property type="entry name" value="ARM-type_fold"/>
</dbReference>
<dbReference type="AlphaFoldDB" id="A0A9D2GU09"/>
<dbReference type="InterPro" id="IPR014825">
    <property type="entry name" value="DNA_alkylation"/>
</dbReference>
<dbReference type="Pfam" id="PF08713">
    <property type="entry name" value="DNA_alkylation"/>
    <property type="match status" value="1"/>
</dbReference>
<dbReference type="PANTHER" id="PTHR34070:SF1">
    <property type="entry name" value="DNA ALKYLATION REPAIR PROTEIN"/>
    <property type="match status" value="1"/>
</dbReference>
<sequence>MENVVEQYLRNIEQFIKSNADSKKIDNIKVYLKNQAKIIYEIPMKKLKYLFQKHLVEFDNLDANDTFTLINELLLSKAFEKQVIACMLLERYYYKFDENKIVLLIQEYILNDIIINWAIADQIAVNTFSRFQDKSFLYDFTKSFHYLLRRCSVTVFAEMELSDNDINLLISNIKELFEEDEEYVMRAAGWACRNILNYDKEKYFQFINEFCHMMPRIMLRNSIEFLDEDIRMNILLSSKEKRNSLKRIACKYK</sequence>
<comment type="caution">
    <text evidence="1">The sequence shown here is derived from an EMBL/GenBank/DDBJ whole genome shotgun (WGS) entry which is preliminary data.</text>
</comment>
<accession>A0A9D2GU09</accession>
<reference evidence="1" key="2">
    <citation type="submission" date="2021-04" db="EMBL/GenBank/DDBJ databases">
        <authorList>
            <person name="Gilroy R."/>
        </authorList>
    </citation>
    <scope>NUCLEOTIDE SEQUENCE</scope>
    <source>
        <strain evidence="1">ChiW4-1371</strain>
    </source>
</reference>
<organism evidence="1 2">
    <name type="scientific">Candidatus Mucispirillum faecigallinarum</name>
    <dbReference type="NCBI Taxonomy" id="2838699"/>
    <lineage>
        <taxon>Bacteria</taxon>
        <taxon>Pseudomonadati</taxon>
        <taxon>Deferribacterota</taxon>
        <taxon>Deferribacteres</taxon>
        <taxon>Deferribacterales</taxon>
        <taxon>Mucispirillaceae</taxon>
        <taxon>Mucispirillum</taxon>
    </lineage>
</organism>
<reference evidence="1" key="1">
    <citation type="journal article" date="2021" name="PeerJ">
        <title>Extensive microbial diversity within the chicken gut microbiome revealed by metagenomics and culture.</title>
        <authorList>
            <person name="Gilroy R."/>
            <person name="Ravi A."/>
            <person name="Getino M."/>
            <person name="Pursley I."/>
            <person name="Horton D.L."/>
            <person name="Alikhan N.F."/>
            <person name="Baker D."/>
            <person name="Gharbi K."/>
            <person name="Hall N."/>
            <person name="Watson M."/>
            <person name="Adriaenssens E.M."/>
            <person name="Foster-Nyarko E."/>
            <person name="Jarju S."/>
            <person name="Secka A."/>
            <person name="Antonio M."/>
            <person name="Oren A."/>
            <person name="Chaudhuri R.R."/>
            <person name="La Ragione R."/>
            <person name="Hildebrand F."/>
            <person name="Pallen M.J."/>
        </authorList>
    </citation>
    <scope>NUCLEOTIDE SEQUENCE</scope>
    <source>
        <strain evidence="1">ChiW4-1371</strain>
    </source>
</reference>
<dbReference type="PANTHER" id="PTHR34070">
    <property type="entry name" value="ARMADILLO-TYPE FOLD"/>
    <property type="match status" value="1"/>
</dbReference>
<gene>
    <name evidence="1" type="ORF">H9804_08800</name>
</gene>
<dbReference type="EMBL" id="DXAQ01000129">
    <property type="protein sequence ID" value="HIZ90033.1"/>
    <property type="molecule type" value="Genomic_DNA"/>
</dbReference>